<keyword evidence="2" id="KW-1185">Reference proteome</keyword>
<comment type="caution">
    <text evidence="1">The sequence shown here is derived from an EMBL/GenBank/DDBJ whole genome shotgun (WGS) entry which is preliminary data.</text>
</comment>
<name>A0ABT0PQ45_9FLAO</name>
<sequence>MEKHYLLNDSEFETQFVNASMNPVLFSHEAHLRLAWIYIRNYGLETAIEKVCSQIKQFDKTHGDGTKFNTTVTVASVKMVNHFVLKTESSDFKTFIFQNPRLKSNFKQLIDQHYEVDIFQNEFARLQFLEPDLLPFD</sequence>
<evidence type="ECO:0000313" key="2">
    <source>
        <dbReference type="Proteomes" id="UP001203607"/>
    </source>
</evidence>
<evidence type="ECO:0000313" key="1">
    <source>
        <dbReference type="EMBL" id="MCL6273509.1"/>
    </source>
</evidence>
<proteinExistence type="predicted"/>
<dbReference type="RefSeq" id="WP_249656684.1">
    <property type="nucleotide sequence ID" value="NZ_JAMFMA010000001.1"/>
</dbReference>
<organism evidence="1 2">
    <name type="scientific">Flagellimonas spongiicola</name>
    <dbReference type="NCBI Taxonomy" id="2942208"/>
    <lineage>
        <taxon>Bacteria</taxon>
        <taxon>Pseudomonadati</taxon>
        <taxon>Bacteroidota</taxon>
        <taxon>Flavobacteriia</taxon>
        <taxon>Flavobacteriales</taxon>
        <taxon>Flavobacteriaceae</taxon>
        <taxon>Flagellimonas</taxon>
    </lineage>
</organism>
<accession>A0ABT0PQ45</accession>
<dbReference type="Proteomes" id="UP001203607">
    <property type="component" value="Unassembled WGS sequence"/>
</dbReference>
<dbReference type="EMBL" id="JAMFMA010000001">
    <property type="protein sequence ID" value="MCL6273509.1"/>
    <property type="molecule type" value="Genomic_DNA"/>
</dbReference>
<protein>
    <submittedName>
        <fullName evidence="1">Uncharacterized protein</fullName>
    </submittedName>
</protein>
<reference evidence="1 2" key="1">
    <citation type="submission" date="2022-05" db="EMBL/GenBank/DDBJ databases">
        <authorList>
            <person name="Park J.-S."/>
        </authorList>
    </citation>
    <scope>NUCLEOTIDE SEQUENCE [LARGE SCALE GENOMIC DNA]</scope>
    <source>
        <strain evidence="1 2">2012CJ35-5</strain>
    </source>
</reference>
<gene>
    <name evidence="1" type="ORF">M3P19_05775</name>
</gene>